<dbReference type="AlphaFoldDB" id="A0A2H3KG57"/>
<comment type="similarity">
    <text evidence="1">Belongs to the 3-beta-HSD family.</text>
</comment>
<keyword evidence="5" id="KW-1185">Reference proteome</keyword>
<proteinExistence type="inferred from homology"/>
<dbReference type="PANTHER" id="PTHR43245:SF51">
    <property type="entry name" value="SHORT CHAIN DEHYDROGENASE_REDUCTASE FAMILY 42E, MEMBER 2"/>
    <property type="match status" value="1"/>
</dbReference>
<name>A0A2H3KG57_9CHLR</name>
<dbReference type="RefSeq" id="WP_097655222.1">
    <property type="nucleotide sequence ID" value="NZ_LYXE01000184.1"/>
</dbReference>
<dbReference type="InterPro" id="IPR002225">
    <property type="entry name" value="3Beta_OHSteriod_DH/Estase"/>
</dbReference>
<evidence type="ECO:0000259" key="3">
    <source>
        <dbReference type="Pfam" id="PF01073"/>
    </source>
</evidence>
<dbReference type="EMBL" id="LYXE01000184">
    <property type="protein sequence ID" value="PDV96683.1"/>
    <property type="molecule type" value="Genomic_DNA"/>
</dbReference>
<sequence>MLTLVTGGNGFLGRYIVEQLLARGDRVRVLGRNPYPELEALGVTCVRADLSSPEVALPLAKALQGVEVVFHVAAKASVWGTFDQFYVNNVTATQRLVRAAERAGVPRFVYTSSPSVVIGETDLEGADESTPYPERYLAPYPATKALAERFVLSRSELATVAIRPHLIWGPRDPHIFPRLIARARSGRLIQIGDGTNLADITYVENAAEAHLQAADALSERSPLRGRPYFIGQEQPVNLWDFINEVITGAGYKPVRRSISLRTALRLTTGIEAVYRGLGITREPPLTRFTVNQMGISHWFDHSAANRDFGYSPRITTSEGLRRTLAALGKHDHA</sequence>
<dbReference type="Pfam" id="PF01073">
    <property type="entry name" value="3Beta_HSD"/>
    <property type="match status" value="1"/>
</dbReference>
<dbReference type="Gene3D" id="3.40.50.720">
    <property type="entry name" value="NAD(P)-binding Rossmann-like Domain"/>
    <property type="match status" value="1"/>
</dbReference>
<dbReference type="Proteomes" id="UP000220922">
    <property type="component" value="Unassembled WGS sequence"/>
</dbReference>
<organism evidence="4 5">
    <name type="scientific">Candidatus Chloroploca asiatica</name>
    <dbReference type="NCBI Taxonomy" id="1506545"/>
    <lineage>
        <taxon>Bacteria</taxon>
        <taxon>Bacillati</taxon>
        <taxon>Chloroflexota</taxon>
        <taxon>Chloroflexia</taxon>
        <taxon>Chloroflexales</taxon>
        <taxon>Chloroflexineae</taxon>
        <taxon>Oscillochloridaceae</taxon>
        <taxon>Candidatus Chloroploca</taxon>
    </lineage>
</organism>
<dbReference type="GO" id="GO:0006694">
    <property type="term" value="P:steroid biosynthetic process"/>
    <property type="evidence" value="ECO:0007669"/>
    <property type="project" value="InterPro"/>
</dbReference>
<dbReference type="InterPro" id="IPR050177">
    <property type="entry name" value="Lipid_A_modif_metabolic_enz"/>
</dbReference>
<evidence type="ECO:0000256" key="2">
    <source>
        <dbReference type="ARBA" id="ARBA00023002"/>
    </source>
</evidence>
<keyword evidence="2" id="KW-0560">Oxidoreductase</keyword>
<accession>A0A2H3KG57</accession>
<dbReference type="SUPFAM" id="SSF51735">
    <property type="entry name" value="NAD(P)-binding Rossmann-fold domains"/>
    <property type="match status" value="1"/>
</dbReference>
<feature type="domain" description="3-beta hydroxysteroid dehydrogenase/isomerase" evidence="3">
    <location>
        <begin position="4"/>
        <end position="254"/>
    </location>
</feature>
<dbReference type="GO" id="GO:0016616">
    <property type="term" value="F:oxidoreductase activity, acting on the CH-OH group of donors, NAD or NADP as acceptor"/>
    <property type="evidence" value="ECO:0007669"/>
    <property type="project" value="InterPro"/>
</dbReference>
<gene>
    <name evidence="4" type="ORF">A9Q02_20475</name>
</gene>
<reference evidence="4 5" key="1">
    <citation type="submission" date="2016-05" db="EMBL/GenBank/DDBJ databases">
        <authorList>
            <person name="Lavstsen T."/>
            <person name="Jespersen J.S."/>
        </authorList>
    </citation>
    <scope>NUCLEOTIDE SEQUENCE [LARGE SCALE GENOMIC DNA]</scope>
    <source>
        <strain evidence="4 5">B7-9</strain>
    </source>
</reference>
<comment type="caution">
    <text evidence="4">The sequence shown here is derived from an EMBL/GenBank/DDBJ whole genome shotgun (WGS) entry which is preliminary data.</text>
</comment>
<dbReference type="InterPro" id="IPR036291">
    <property type="entry name" value="NAD(P)-bd_dom_sf"/>
</dbReference>
<dbReference type="OrthoDB" id="9803061at2"/>
<dbReference type="PANTHER" id="PTHR43245">
    <property type="entry name" value="BIFUNCTIONAL POLYMYXIN RESISTANCE PROTEIN ARNA"/>
    <property type="match status" value="1"/>
</dbReference>
<protein>
    <submittedName>
        <fullName evidence="4">3-beta hydroxysteroid dehydrogenase</fullName>
    </submittedName>
</protein>
<evidence type="ECO:0000313" key="4">
    <source>
        <dbReference type="EMBL" id="PDV96683.1"/>
    </source>
</evidence>
<evidence type="ECO:0000313" key="5">
    <source>
        <dbReference type="Proteomes" id="UP000220922"/>
    </source>
</evidence>
<evidence type="ECO:0000256" key="1">
    <source>
        <dbReference type="ARBA" id="ARBA00009219"/>
    </source>
</evidence>